<keyword evidence="2" id="KW-0560">Oxidoreductase</keyword>
<dbReference type="InterPro" id="IPR002347">
    <property type="entry name" value="SDR_fam"/>
</dbReference>
<protein>
    <submittedName>
        <fullName evidence="4">Short-chain dehydrogenase</fullName>
    </submittedName>
</protein>
<dbReference type="EMBL" id="OBDY01000052">
    <property type="protein sequence ID" value="SNY74545.1"/>
    <property type="molecule type" value="Genomic_DNA"/>
</dbReference>
<dbReference type="Proteomes" id="UP000219612">
    <property type="component" value="Unassembled WGS sequence"/>
</dbReference>
<dbReference type="GO" id="GO:0016491">
    <property type="term" value="F:oxidoreductase activity"/>
    <property type="evidence" value="ECO:0007669"/>
    <property type="project" value="UniProtKB-KW"/>
</dbReference>
<name>A0A285KPJ9_9ACTN</name>
<keyword evidence="5" id="KW-1185">Reference proteome</keyword>
<sequence length="262" mass="26832">MENTENWLITGATSGFGRLVARRALDRGAHVIAVGRRGDLLAGLAGRVTPITLDITAPEAEPTLRAAVEAAGGLDVLVNNAGYGVFGAVEQISGAEARALFDTNVLANLAVLRAALPALRASRGRIVQLSSMNGQIAWASSGLYPASKAAVELFSEALAAELAPAGVHVTLVEPGLFATGFAGSVHAVAPDETYAPTVGKFLADFSQLPPSAFGDPARVADAIVAVTEMPDPPLRLAVGDDAVAGIRASLHARLAELDRALA</sequence>
<dbReference type="Pfam" id="PF00106">
    <property type="entry name" value="adh_short"/>
    <property type="match status" value="1"/>
</dbReference>
<gene>
    <name evidence="4" type="ORF">SAMN05421748_15218</name>
</gene>
<dbReference type="PANTHER" id="PTHR43976:SF16">
    <property type="entry name" value="SHORT-CHAIN DEHYDROGENASE_REDUCTASE FAMILY PROTEIN"/>
    <property type="match status" value="1"/>
</dbReference>
<dbReference type="PRINTS" id="PR00081">
    <property type="entry name" value="GDHRDH"/>
</dbReference>
<dbReference type="InterPro" id="IPR036291">
    <property type="entry name" value="NAD(P)-bd_dom_sf"/>
</dbReference>
<dbReference type="InterPro" id="IPR051911">
    <property type="entry name" value="SDR_oxidoreductase"/>
</dbReference>
<dbReference type="RefSeq" id="WP_097329170.1">
    <property type="nucleotide sequence ID" value="NZ_OBDY01000052.1"/>
</dbReference>
<comment type="similarity">
    <text evidence="1 3">Belongs to the short-chain dehydrogenases/reductases (SDR) family.</text>
</comment>
<dbReference type="AlphaFoldDB" id="A0A285KPJ9"/>
<accession>A0A285KPJ9</accession>
<dbReference type="InterPro" id="IPR020904">
    <property type="entry name" value="Sc_DH/Rdtase_CS"/>
</dbReference>
<reference evidence="4 5" key="1">
    <citation type="submission" date="2017-09" db="EMBL/GenBank/DDBJ databases">
        <authorList>
            <person name="Ehlers B."/>
            <person name="Leendertz F.H."/>
        </authorList>
    </citation>
    <scope>NUCLEOTIDE SEQUENCE [LARGE SCALE GENOMIC DNA]</scope>
    <source>
        <strain evidence="4 5">CGMCC 4.6857</strain>
    </source>
</reference>
<evidence type="ECO:0000256" key="1">
    <source>
        <dbReference type="ARBA" id="ARBA00006484"/>
    </source>
</evidence>
<dbReference type="PRINTS" id="PR00080">
    <property type="entry name" value="SDRFAMILY"/>
</dbReference>
<dbReference type="OrthoDB" id="9797538at2"/>
<evidence type="ECO:0000256" key="3">
    <source>
        <dbReference type="RuleBase" id="RU000363"/>
    </source>
</evidence>
<dbReference type="PROSITE" id="PS00061">
    <property type="entry name" value="ADH_SHORT"/>
    <property type="match status" value="1"/>
</dbReference>
<proteinExistence type="inferred from homology"/>
<evidence type="ECO:0000256" key="2">
    <source>
        <dbReference type="ARBA" id="ARBA00023002"/>
    </source>
</evidence>
<organism evidence="4 5">
    <name type="scientific">Paractinoplanes atraurantiacus</name>
    <dbReference type="NCBI Taxonomy" id="1036182"/>
    <lineage>
        <taxon>Bacteria</taxon>
        <taxon>Bacillati</taxon>
        <taxon>Actinomycetota</taxon>
        <taxon>Actinomycetes</taxon>
        <taxon>Micromonosporales</taxon>
        <taxon>Micromonosporaceae</taxon>
        <taxon>Paractinoplanes</taxon>
    </lineage>
</organism>
<dbReference type="PANTHER" id="PTHR43976">
    <property type="entry name" value="SHORT CHAIN DEHYDROGENASE"/>
    <property type="match status" value="1"/>
</dbReference>
<dbReference type="Gene3D" id="3.40.50.720">
    <property type="entry name" value="NAD(P)-binding Rossmann-like Domain"/>
    <property type="match status" value="1"/>
</dbReference>
<dbReference type="SUPFAM" id="SSF51735">
    <property type="entry name" value="NAD(P)-binding Rossmann-fold domains"/>
    <property type="match status" value="1"/>
</dbReference>
<evidence type="ECO:0000313" key="5">
    <source>
        <dbReference type="Proteomes" id="UP000219612"/>
    </source>
</evidence>
<evidence type="ECO:0000313" key="4">
    <source>
        <dbReference type="EMBL" id="SNY74545.1"/>
    </source>
</evidence>